<dbReference type="AlphaFoldDB" id="A0A916V1H9"/>
<organism evidence="1 2">
    <name type="scientific">Aureimonas glaciei</name>
    <dbReference type="NCBI Taxonomy" id="1776957"/>
    <lineage>
        <taxon>Bacteria</taxon>
        <taxon>Pseudomonadati</taxon>
        <taxon>Pseudomonadota</taxon>
        <taxon>Alphaproteobacteria</taxon>
        <taxon>Hyphomicrobiales</taxon>
        <taxon>Aurantimonadaceae</taxon>
        <taxon>Aureimonas</taxon>
    </lineage>
</organism>
<protein>
    <recommendedName>
        <fullName evidence="3">Integrase</fullName>
    </recommendedName>
</protein>
<comment type="caution">
    <text evidence="1">The sequence shown here is derived from an EMBL/GenBank/DDBJ whole genome shotgun (WGS) entry which is preliminary data.</text>
</comment>
<dbReference type="EMBL" id="BMJJ01000001">
    <property type="protein sequence ID" value="GGD02269.1"/>
    <property type="molecule type" value="Genomic_DNA"/>
</dbReference>
<sequence length="109" mass="12513">MGFTNKEMASRGFRASASSLLSESGQWPADAIEAELGHVGADEVRRAYHRAAYWDERLRWLNGGRRNWPRPDRRGRHRRLVPMDDEYSLGAIDPDTARQMIAFLATQVR</sequence>
<evidence type="ECO:0000313" key="1">
    <source>
        <dbReference type="EMBL" id="GGD02269.1"/>
    </source>
</evidence>
<keyword evidence="2" id="KW-1185">Reference proteome</keyword>
<reference evidence="1" key="1">
    <citation type="journal article" date="2014" name="Int. J. Syst. Evol. Microbiol.">
        <title>Complete genome sequence of Corynebacterium casei LMG S-19264T (=DSM 44701T), isolated from a smear-ripened cheese.</title>
        <authorList>
            <consortium name="US DOE Joint Genome Institute (JGI-PGF)"/>
            <person name="Walter F."/>
            <person name="Albersmeier A."/>
            <person name="Kalinowski J."/>
            <person name="Ruckert C."/>
        </authorList>
    </citation>
    <scope>NUCLEOTIDE SEQUENCE</scope>
    <source>
        <strain evidence="1">CGMCC 1.15493</strain>
    </source>
</reference>
<name>A0A916V1H9_9HYPH</name>
<reference evidence="1" key="2">
    <citation type="submission" date="2020-09" db="EMBL/GenBank/DDBJ databases">
        <authorList>
            <person name="Sun Q."/>
            <person name="Zhou Y."/>
        </authorList>
    </citation>
    <scope>NUCLEOTIDE SEQUENCE</scope>
    <source>
        <strain evidence="1">CGMCC 1.15493</strain>
    </source>
</reference>
<proteinExistence type="predicted"/>
<dbReference type="Proteomes" id="UP000613160">
    <property type="component" value="Unassembled WGS sequence"/>
</dbReference>
<accession>A0A916V1H9</accession>
<gene>
    <name evidence="1" type="ORF">GCM10011335_01160</name>
</gene>
<evidence type="ECO:0000313" key="2">
    <source>
        <dbReference type="Proteomes" id="UP000613160"/>
    </source>
</evidence>
<evidence type="ECO:0008006" key="3">
    <source>
        <dbReference type="Google" id="ProtNLM"/>
    </source>
</evidence>